<evidence type="ECO:0000313" key="1">
    <source>
        <dbReference type="EMBL" id="PBK65143.1"/>
    </source>
</evidence>
<proteinExistence type="predicted"/>
<dbReference type="Proteomes" id="UP000218334">
    <property type="component" value="Unassembled WGS sequence"/>
</dbReference>
<sequence length="181" mass="20309">MEKTRRQVAETGRRGGMGPVHESVKKYVYKEIETLFRTILPANFARILGAEILELHPIVHVARDDDESLEEQILARCLEHPRNVGQSGTGSVRVNPRQHTLFPARLYFLVAIPAFSKQLYATSGPQVKHSLARVKGGIIASIVKVQRTLLELQGSRLILVLAMKDRLKYAIIPINAIQVVR</sequence>
<dbReference type="AlphaFoldDB" id="A0A2H3BMP6"/>
<reference evidence="2" key="1">
    <citation type="journal article" date="2017" name="Nat. Ecol. Evol.">
        <title>Genome expansion and lineage-specific genetic innovations in the forest pathogenic fungi Armillaria.</title>
        <authorList>
            <person name="Sipos G."/>
            <person name="Prasanna A.N."/>
            <person name="Walter M.C."/>
            <person name="O'Connor E."/>
            <person name="Balint B."/>
            <person name="Krizsan K."/>
            <person name="Kiss B."/>
            <person name="Hess J."/>
            <person name="Varga T."/>
            <person name="Slot J."/>
            <person name="Riley R."/>
            <person name="Boka B."/>
            <person name="Rigling D."/>
            <person name="Barry K."/>
            <person name="Lee J."/>
            <person name="Mihaltcheva S."/>
            <person name="LaButti K."/>
            <person name="Lipzen A."/>
            <person name="Waldron R."/>
            <person name="Moloney N.M."/>
            <person name="Sperisen C."/>
            <person name="Kredics L."/>
            <person name="Vagvoelgyi C."/>
            <person name="Patrignani A."/>
            <person name="Fitzpatrick D."/>
            <person name="Nagy I."/>
            <person name="Doyle S."/>
            <person name="Anderson J.B."/>
            <person name="Grigoriev I.V."/>
            <person name="Gueldener U."/>
            <person name="Muensterkoetter M."/>
            <person name="Nagy L.G."/>
        </authorList>
    </citation>
    <scope>NUCLEOTIDE SEQUENCE [LARGE SCALE GENOMIC DNA]</scope>
    <source>
        <strain evidence="2">28-4</strain>
    </source>
</reference>
<name>A0A2H3BMP6_9AGAR</name>
<dbReference type="EMBL" id="KZ293447">
    <property type="protein sequence ID" value="PBK65143.1"/>
    <property type="molecule type" value="Genomic_DNA"/>
</dbReference>
<gene>
    <name evidence="1" type="ORF">ARMSODRAFT_978553</name>
</gene>
<evidence type="ECO:0000313" key="2">
    <source>
        <dbReference type="Proteomes" id="UP000218334"/>
    </source>
</evidence>
<accession>A0A2H3BMP6</accession>
<keyword evidence="2" id="KW-1185">Reference proteome</keyword>
<protein>
    <submittedName>
        <fullName evidence="1">Uncharacterized protein</fullName>
    </submittedName>
</protein>
<organism evidence="1 2">
    <name type="scientific">Armillaria solidipes</name>
    <dbReference type="NCBI Taxonomy" id="1076256"/>
    <lineage>
        <taxon>Eukaryota</taxon>
        <taxon>Fungi</taxon>
        <taxon>Dikarya</taxon>
        <taxon>Basidiomycota</taxon>
        <taxon>Agaricomycotina</taxon>
        <taxon>Agaricomycetes</taxon>
        <taxon>Agaricomycetidae</taxon>
        <taxon>Agaricales</taxon>
        <taxon>Marasmiineae</taxon>
        <taxon>Physalacriaceae</taxon>
        <taxon>Armillaria</taxon>
    </lineage>
</organism>